<dbReference type="OrthoDB" id="9807742at2"/>
<dbReference type="Gene3D" id="1.10.150.240">
    <property type="entry name" value="Putative phosphatase, domain 2"/>
    <property type="match status" value="1"/>
</dbReference>
<proteinExistence type="predicted"/>
<sequence>MIEAVIWDFGGVISSSPFEAFNRYEAERGLPKDFLRGVNAANHLDNAWAKVERNEIDNDTFDRLFAEESRALGHEVPGRDMFELLGGDIRPEMVEALRRIAARMKTGCITNNLVVSATDNPKSVYKADVMALFHEVIESAKLGMRKPDPRIYTMMTDRLGVDPARCVYLDDLGVNLKPARELGMTTIKVIDPAVALTELERAVGFPLG</sequence>
<dbReference type="RefSeq" id="WP_132009770.1">
    <property type="nucleotide sequence ID" value="NZ_JBHUNN010000002.1"/>
</dbReference>
<evidence type="ECO:0000313" key="2">
    <source>
        <dbReference type="EMBL" id="TCO10135.1"/>
    </source>
</evidence>
<dbReference type="NCBIfam" id="TIGR02247">
    <property type="entry name" value="HAD-1A3-hyp"/>
    <property type="match status" value="1"/>
</dbReference>
<dbReference type="PANTHER" id="PTHR47829">
    <property type="entry name" value="HYDROLASE, PUTATIVE (AFU_ORTHOLOGUE AFUA_1G12880)-RELATED"/>
    <property type="match status" value="1"/>
</dbReference>
<dbReference type="InterPro" id="IPR023214">
    <property type="entry name" value="HAD_sf"/>
</dbReference>
<protein>
    <submittedName>
        <fullName evidence="2">Putative hydrolase of the HAD superfamily</fullName>
    </submittedName>
</protein>
<accession>A0A4R2GLV2</accession>
<dbReference type="Proteomes" id="UP000294881">
    <property type="component" value="Unassembled WGS sequence"/>
</dbReference>
<dbReference type="Pfam" id="PF00702">
    <property type="entry name" value="Hydrolase"/>
    <property type="match status" value="1"/>
</dbReference>
<gene>
    <name evidence="2" type="ORF">EV666_1157</name>
</gene>
<keyword evidence="1" id="KW-0007">Acetylation</keyword>
<keyword evidence="2" id="KW-0378">Hydrolase</keyword>
<organism evidence="2 3">
    <name type="scientific">Camelimonas lactis</name>
    <dbReference type="NCBI Taxonomy" id="659006"/>
    <lineage>
        <taxon>Bacteria</taxon>
        <taxon>Pseudomonadati</taxon>
        <taxon>Pseudomonadota</taxon>
        <taxon>Alphaproteobacteria</taxon>
        <taxon>Hyphomicrobiales</taxon>
        <taxon>Chelatococcaceae</taxon>
        <taxon>Camelimonas</taxon>
    </lineage>
</organism>
<dbReference type="Gene3D" id="3.40.50.1000">
    <property type="entry name" value="HAD superfamily/HAD-like"/>
    <property type="match status" value="1"/>
</dbReference>
<dbReference type="InterPro" id="IPR006439">
    <property type="entry name" value="HAD-SF_hydro_IA"/>
</dbReference>
<dbReference type="SUPFAM" id="SSF56784">
    <property type="entry name" value="HAD-like"/>
    <property type="match status" value="1"/>
</dbReference>
<dbReference type="EMBL" id="SLWL01000015">
    <property type="protein sequence ID" value="TCO10135.1"/>
    <property type="molecule type" value="Genomic_DNA"/>
</dbReference>
<dbReference type="AlphaFoldDB" id="A0A4R2GLV2"/>
<dbReference type="SFLD" id="SFLDG01129">
    <property type="entry name" value="C1.5:_HAD__Beta-PGM__Phosphata"/>
    <property type="match status" value="1"/>
</dbReference>
<evidence type="ECO:0000256" key="1">
    <source>
        <dbReference type="ARBA" id="ARBA00022990"/>
    </source>
</evidence>
<dbReference type="SFLD" id="SFLDS00003">
    <property type="entry name" value="Haloacid_Dehalogenase"/>
    <property type="match status" value="1"/>
</dbReference>
<dbReference type="InterPro" id="IPR011945">
    <property type="entry name" value="HAD-SF_ppase_IA/epoxid_hydro_N"/>
</dbReference>
<dbReference type="NCBIfam" id="TIGR01509">
    <property type="entry name" value="HAD-SF-IA-v3"/>
    <property type="match status" value="1"/>
</dbReference>
<dbReference type="GO" id="GO:0016787">
    <property type="term" value="F:hydrolase activity"/>
    <property type="evidence" value="ECO:0007669"/>
    <property type="project" value="UniProtKB-KW"/>
</dbReference>
<dbReference type="InterPro" id="IPR036412">
    <property type="entry name" value="HAD-like_sf"/>
</dbReference>
<keyword evidence="3" id="KW-1185">Reference proteome</keyword>
<name>A0A4R2GLV2_9HYPH</name>
<reference evidence="2 3" key="1">
    <citation type="submission" date="2019-03" db="EMBL/GenBank/DDBJ databases">
        <title>Genomic Encyclopedia of Type Strains, Phase IV (KMG-IV): sequencing the most valuable type-strain genomes for metagenomic binning, comparative biology and taxonomic classification.</title>
        <authorList>
            <person name="Goeker M."/>
        </authorList>
    </citation>
    <scope>NUCLEOTIDE SEQUENCE [LARGE SCALE GENOMIC DNA]</scope>
    <source>
        <strain evidence="2 3">DSM 22958</strain>
    </source>
</reference>
<dbReference type="PANTHER" id="PTHR47829:SF1">
    <property type="entry name" value="HAD FAMILY PHOSPHATASE"/>
    <property type="match status" value="1"/>
</dbReference>
<dbReference type="CDD" id="cd02603">
    <property type="entry name" value="HAD_sEH-N_like"/>
    <property type="match status" value="1"/>
</dbReference>
<comment type="caution">
    <text evidence="2">The sequence shown here is derived from an EMBL/GenBank/DDBJ whole genome shotgun (WGS) entry which is preliminary data.</text>
</comment>
<evidence type="ECO:0000313" key="3">
    <source>
        <dbReference type="Proteomes" id="UP000294881"/>
    </source>
</evidence>
<dbReference type="InterPro" id="IPR023198">
    <property type="entry name" value="PGP-like_dom2"/>
</dbReference>
<dbReference type="InterPro" id="IPR052898">
    <property type="entry name" value="ACAD10-like"/>
</dbReference>